<proteinExistence type="inferred from homology"/>
<keyword evidence="8" id="KW-1185">Reference proteome</keyword>
<comment type="similarity">
    <text evidence="1">Belongs to the 'phage' integrase family.</text>
</comment>
<dbReference type="GO" id="GO:0006310">
    <property type="term" value="P:DNA recombination"/>
    <property type="evidence" value="ECO:0007669"/>
    <property type="project" value="UniProtKB-KW"/>
</dbReference>
<dbReference type="SUPFAM" id="SSF56349">
    <property type="entry name" value="DNA breaking-rejoining enzymes"/>
    <property type="match status" value="1"/>
</dbReference>
<dbReference type="Pfam" id="PF13102">
    <property type="entry name" value="Phage_int_SAM_5"/>
    <property type="match status" value="1"/>
</dbReference>
<dbReference type="AlphaFoldDB" id="A0AB35XXX2"/>
<dbReference type="InterPro" id="IPR050090">
    <property type="entry name" value="Tyrosine_recombinase_XerCD"/>
</dbReference>
<protein>
    <submittedName>
        <fullName evidence="7">Tyrosine-type recombinase/integrase</fullName>
    </submittedName>
</protein>
<dbReference type="PROSITE" id="PS51900">
    <property type="entry name" value="CB"/>
    <property type="match status" value="1"/>
</dbReference>
<evidence type="ECO:0000313" key="7">
    <source>
        <dbReference type="EMBL" id="MEJ3690859.1"/>
    </source>
</evidence>
<evidence type="ECO:0000256" key="2">
    <source>
        <dbReference type="ARBA" id="ARBA00023125"/>
    </source>
</evidence>
<dbReference type="InterPro" id="IPR011010">
    <property type="entry name" value="DNA_brk_join_enz"/>
</dbReference>
<dbReference type="PANTHER" id="PTHR30349:SF41">
    <property type="entry name" value="INTEGRASE_RECOMBINASE PROTEIN MJ0367-RELATED"/>
    <property type="match status" value="1"/>
</dbReference>
<dbReference type="Pfam" id="PF00589">
    <property type="entry name" value="Phage_integrase"/>
    <property type="match status" value="1"/>
</dbReference>
<dbReference type="InterPro" id="IPR010998">
    <property type="entry name" value="Integrase_recombinase_N"/>
</dbReference>
<organism evidence="7 8">
    <name type="scientific">Faecalibacterium taiwanense</name>
    <dbReference type="NCBI Taxonomy" id="3030638"/>
    <lineage>
        <taxon>Bacteria</taxon>
        <taxon>Bacillati</taxon>
        <taxon>Bacillota</taxon>
        <taxon>Clostridia</taxon>
        <taxon>Eubacteriales</taxon>
        <taxon>Oscillospiraceae</taxon>
        <taxon>Faecalibacterium</taxon>
    </lineage>
</organism>
<feature type="domain" description="Tyr recombinase" evidence="5">
    <location>
        <begin position="116"/>
        <end position="296"/>
    </location>
</feature>
<gene>
    <name evidence="7" type="ORF">WF787_06405</name>
</gene>
<feature type="domain" description="Core-binding (CB)" evidence="6">
    <location>
        <begin position="14"/>
        <end position="98"/>
    </location>
</feature>
<keyword evidence="3" id="KW-0233">DNA recombination</keyword>
<dbReference type="Gene3D" id="1.10.443.10">
    <property type="entry name" value="Intergrase catalytic core"/>
    <property type="match status" value="1"/>
</dbReference>
<evidence type="ECO:0000256" key="3">
    <source>
        <dbReference type="ARBA" id="ARBA00023172"/>
    </source>
</evidence>
<name>A0AB35XXX2_9FIRM</name>
<dbReference type="InterPro" id="IPR044068">
    <property type="entry name" value="CB"/>
</dbReference>
<dbReference type="GO" id="GO:0003677">
    <property type="term" value="F:DNA binding"/>
    <property type="evidence" value="ECO:0007669"/>
    <property type="project" value="UniProtKB-UniRule"/>
</dbReference>
<dbReference type="PROSITE" id="PS51898">
    <property type="entry name" value="TYR_RECOMBINASE"/>
    <property type="match status" value="1"/>
</dbReference>
<dbReference type="EMBL" id="JBBFKC010000005">
    <property type="protein sequence ID" value="MEJ3690859.1"/>
    <property type="molecule type" value="Genomic_DNA"/>
</dbReference>
<dbReference type="InterPro" id="IPR013762">
    <property type="entry name" value="Integrase-like_cat_sf"/>
</dbReference>
<evidence type="ECO:0000256" key="4">
    <source>
        <dbReference type="PROSITE-ProRule" id="PRU01248"/>
    </source>
</evidence>
<keyword evidence="2 4" id="KW-0238">DNA-binding</keyword>
<evidence type="ECO:0000313" key="8">
    <source>
        <dbReference type="Proteomes" id="UP001379600"/>
    </source>
</evidence>
<dbReference type="InterPro" id="IPR002104">
    <property type="entry name" value="Integrase_catalytic"/>
</dbReference>
<dbReference type="Gene3D" id="1.10.150.130">
    <property type="match status" value="1"/>
</dbReference>
<dbReference type="CDD" id="cd00397">
    <property type="entry name" value="DNA_BRE_C"/>
    <property type="match status" value="1"/>
</dbReference>
<dbReference type="RefSeq" id="WP_337679121.1">
    <property type="nucleotide sequence ID" value="NZ_JBBFKB010000045.1"/>
</dbReference>
<sequence>MEKIKMQPTRPEDALLTDAFADFLEKCRAKNLSEKTLNIYTVHFKFFREYLSDPDKKASDITEDTLEGFILYLQNRDCNDITVQSYMRGVRCFCYYLMEEGYLQRFKIKLPKADKRIKETYTDAELKKLLKKPNVKTCEFNEYKTWVFSNYLLATGNRISTVLSLQIKDLDFENETIQLNKCKNRKAQIVPMASSLKVILKEYLTYRKGSPDDYVFCNSYGGKGNIRSYQEMLAKYNQKRGVSKTSAHLYRHTFAKRWILNGGDIFRLQKLLGHSNLDIVKEYVNMFGRDLTKDYTSFNPLDTLGTVRTAGKIGFGK</sequence>
<evidence type="ECO:0000259" key="6">
    <source>
        <dbReference type="PROSITE" id="PS51900"/>
    </source>
</evidence>
<accession>A0AB35XXX2</accession>
<comment type="caution">
    <text evidence="7">The sequence shown here is derived from an EMBL/GenBank/DDBJ whole genome shotgun (WGS) entry which is preliminary data.</text>
</comment>
<evidence type="ECO:0000259" key="5">
    <source>
        <dbReference type="PROSITE" id="PS51898"/>
    </source>
</evidence>
<dbReference type="PANTHER" id="PTHR30349">
    <property type="entry name" value="PHAGE INTEGRASE-RELATED"/>
    <property type="match status" value="1"/>
</dbReference>
<dbReference type="InterPro" id="IPR025269">
    <property type="entry name" value="SAM-like_dom"/>
</dbReference>
<evidence type="ECO:0000256" key="1">
    <source>
        <dbReference type="ARBA" id="ARBA00008857"/>
    </source>
</evidence>
<dbReference type="Proteomes" id="UP001379600">
    <property type="component" value="Unassembled WGS sequence"/>
</dbReference>
<reference evidence="7 8" key="1">
    <citation type="submission" date="2024-03" db="EMBL/GenBank/DDBJ databases">
        <authorList>
            <person name="Plomp N."/>
            <person name="Harmsen H.J."/>
        </authorList>
    </citation>
    <scope>NUCLEOTIDE SEQUENCE [LARGE SCALE GENOMIC DNA]</scope>
    <source>
        <strain evidence="7 8">HTF-76H</strain>
    </source>
</reference>
<dbReference type="GO" id="GO:0015074">
    <property type="term" value="P:DNA integration"/>
    <property type="evidence" value="ECO:0007669"/>
    <property type="project" value="InterPro"/>
</dbReference>